<comment type="caution">
    <text evidence="2">The sequence shown here is derived from an EMBL/GenBank/DDBJ whole genome shotgun (WGS) entry which is preliminary data.</text>
</comment>
<evidence type="ECO:0000313" key="4">
    <source>
        <dbReference type="EMBL" id="CAL5991550.1"/>
    </source>
</evidence>
<evidence type="ECO:0000313" key="3">
    <source>
        <dbReference type="EMBL" id="CAI9965216.1"/>
    </source>
</evidence>
<dbReference type="EMBL" id="CAXDID020000027">
    <property type="protein sequence ID" value="CAL5991550.1"/>
    <property type="molecule type" value="Genomic_DNA"/>
</dbReference>
<organism evidence="2">
    <name type="scientific">Hexamita inflata</name>
    <dbReference type="NCBI Taxonomy" id="28002"/>
    <lineage>
        <taxon>Eukaryota</taxon>
        <taxon>Metamonada</taxon>
        <taxon>Diplomonadida</taxon>
        <taxon>Hexamitidae</taxon>
        <taxon>Hexamitinae</taxon>
        <taxon>Hexamita</taxon>
    </lineage>
</organism>
<dbReference type="EMBL" id="CATOUU010000985">
    <property type="protein sequence ID" value="CAI9965216.1"/>
    <property type="molecule type" value="Genomic_DNA"/>
</dbReference>
<feature type="chain" id="PRO_5044704986" evidence="1">
    <location>
        <begin position="39"/>
        <end position="146"/>
    </location>
</feature>
<sequence length="146" mass="15989">MEWGVCWPRTTWTKSLASFCVQLAELLLFLVVVGGAHHADDDDGHDDGDAVDVAAFFSLFLHGRPMMMDTQAETSRMMSVGSLNVPGRSSRRAQAASAELVDAELWRFSSTCFWPSPFAVVEPSFTANSCGSVACLSLTIWLYSFV</sequence>
<evidence type="ECO:0000313" key="6">
    <source>
        <dbReference type="Proteomes" id="UP001642409"/>
    </source>
</evidence>
<keyword evidence="6" id="KW-1185">Reference proteome</keyword>
<gene>
    <name evidence="4" type="ORF">HINF_LOCUS12153</name>
    <name evidence="2" type="ORF">HINF_LOCUS12653</name>
    <name evidence="3" type="ORF">HINF_LOCUS52861</name>
    <name evidence="5" type="ORF">HINF_LOCUS77680</name>
</gene>
<reference evidence="4 6" key="2">
    <citation type="submission" date="2024-07" db="EMBL/GenBank/DDBJ databases">
        <authorList>
            <person name="Akdeniz Z."/>
        </authorList>
    </citation>
    <scope>NUCLEOTIDE SEQUENCE [LARGE SCALE GENOMIC DNA]</scope>
</reference>
<feature type="signal peptide" evidence="1">
    <location>
        <begin position="1"/>
        <end position="38"/>
    </location>
</feature>
<proteinExistence type="predicted"/>
<accession>A0AA86NTD0</accession>
<evidence type="ECO:0000313" key="5">
    <source>
        <dbReference type="EMBL" id="CAL6113802.1"/>
    </source>
</evidence>
<keyword evidence="1" id="KW-0732">Signal</keyword>
<reference evidence="2" key="1">
    <citation type="submission" date="2023-06" db="EMBL/GenBank/DDBJ databases">
        <authorList>
            <person name="Kurt Z."/>
        </authorList>
    </citation>
    <scope>NUCLEOTIDE SEQUENCE</scope>
</reference>
<dbReference type="Proteomes" id="UP001642409">
    <property type="component" value="Unassembled WGS sequence"/>
</dbReference>
<name>A0AA86NTD0_9EUKA</name>
<evidence type="ECO:0000313" key="2">
    <source>
        <dbReference type="EMBL" id="CAI9925008.1"/>
    </source>
</evidence>
<dbReference type="EMBL" id="CAXDID020000776">
    <property type="protein sequence ID" value="CAL6113802.1"/>
    <property type="molecule type" value="Genomic_DNA"/>
</dbReference>
<dbReference type="EMBL" id="CATOUU010000332">
    <property type="protein sequence ID" value="CAI9925008.1"/>
    <property type="molecule type" value="Genomic_DNA"/>
</dbReference>
<protein>
    <submittedName>
        <fullName evidence="4">Hypothetical_protein</fullName>
    </submittedName>
</protein>
<dbReference type="AlphaFoldDB" id="A0AA86NTD0"/>
<evidence type="ECO:0000256" key="1">
    <source>
        <dbReference type="SAM" id="SignalP"/>
    </source>
</evidence>